<feature type="disulfide bond" evidence="9">
    <location>
        <begin position="347"/>
        <end position="411"/>
    </location>
</feature>
<dbReference type="GO" id="GO:0004252">
    <property type="term" value="F:serine-type endopeptidase activity"/>
    <property type="evidence" value="ECO:0007669"/>
    <property type="project" value="TreeGrafter"/>
</dbReference>
<dbReference type="AlphaFoldDB" id="A0A4X2K365"/>
<organism evidence="13 14">
    <name type="scientific">Vombatus ursinus</name>
    <name type="common">Common wombat</name>
    <dbReference type="NCBI Taxonomy" id="29139"/>
    <lineage>
        <taxon>Eukaryota</taxon>
        <taxon>Metazoa</taxon>
        <taxon>Chordata</taxon>
        <taxon>Craniata</taxon>
        <taxon>Vertebrata</taxon>
        <taxon>Euteleostomi</taxon>
        <taxon>Mammalia</taxon>
        <taxon>Metatheria</taxon>
        <taxon>Diprotodontia</taxon>
        <taxon>Vombatidae</taxon>
        <taxon>Vombatus</taxon>
    </lineage>
</organism>
<feature type="domain" description="SRCR" evidence="12">
    <location>
        <begin position="322"/>
        <end position="422"/>
    </location>
</feature>
<feature type="compositionally biased region" description="Low complexity" evidence="10">
    <location>
        <begin position="277"/>
        <end position="290"/>
    </location>
</feature>
<dbReference type="RefSeq" id="XP_027709523.1">
    <property type="nucleotide sequence ID" value="XM_027853722.1"/>
</dbReference>
<dbReference type="Ensembl" id="ENSVURT00010007273.1">
    <property type="protein sequence ID" value="ENSVURP00010006433.1"/>
    <property type="gene ID" value="ENSVURG00010004990.1"/>
</dbReference>
<dbReference type="GO" id="GO:0006898">
    <property type="term" value="P:receptor-mediated endocytosis"/>
    <property type="evidence" value="ECO:0007669"/>
    <property type="project" value="InterPro"/>
</dbReference>
<dbReference type="RefSeq" id="XP_027709521.1">
    <property type="nucleotide sequence ID" value="XM_027853720.1"/>
</dbReference>
<dbReference type="GeneID" id="114036935"/>
<accession>A0A4X2K365</accession>
<keyword evidence="6 9" id="KW-1015">Disulfide bond</keyword>
<keyword evidence="5 11" id="KW-0472">Membrane</keyword>
<dbReference type="Pfam" id="PF01391">
    <property type="entry name" value="Collagen"/>
    <property type="match status" value="1"/>
</dbReference>
<evidence type="ECO:0000313" key="14">
    <source>
        <dbReference type="Proteomes" id="UP000314987"/>
    </source>
</evidence>
<dbReference type="PANTHER" id="PTHR48071:SF16">
    <property type="entry name" value="MACROPHAGE SCAVENGER RECEPTOR TYPES I AND II"/>
    <property type="match status" value="1"/>
</dbReference>
<feature type="disulfide bond" evidence="9">
    <location>
        <begin position="360"/>
        <end position="421"/>
    </location>
</feature>
<keyword evidence="2 11" id="KW-0812">Transmembrane</keyword>
<evidence type="ECO:0000256" key="2">
    <source>
        <dbReference type="ARBA" id="ARBA00022692"/>
    </source>
</evidence>
<evidence type="ECO:0000256" key="6">
    <source>
        <dbReference type="ARBA" id="ARBA00023157"/>
    </source>
</evidence>
<dbReference type="InterPro" id="IPR001190">
    <property type="entry name" value="SRCR"/>
</dbReference>
<dbReference type="PRINTS" id="PR00258">
    <property type="entry name" value="SPERACTRCPTR"/>
</dbReference>
<name>A0A4X2K365_VOMUR</name>
<dbReference type="RefSeq" id="XP_027709524.1">
    <property type="nucleotide sequence ID" value="XM_027853723.1"/>
</dbReference>
<dbReference type="SUPFAM" id="SSF56487">
    <property type="entry name" value="SRCR-like"/>
    <property type="match status" value="1"/>
</dbReference>
<feature type="transmembrane region" description="Helical" evidence="11">
    <location>
        <begin position="54"/>
        <end position="74"/>
    </location>
</feature>
<evidence type="ECO:0000256" key="8">
    <source>
        <dbReference type="ARBA" id="ARBA00023180"/>
    </source>
</evidence>
<evidence type="ECO:0000256" key="10">
    <source>
        <dbReference type="SAM" id="MobiDB-lite"/>
    </source>
</evidence>
<evidence type="ECO:0000256" key="5">
    <source>
        <dbReference type="ARBA" id="ARBA00023136"/>
    </source>
</evidence>
<dbReference type="PROSITE" id="PS50287">
    <property type="entry name" value="SRCR_2"/>
    <property type="match status" value="1"/>
</dbReference>
<dbReference type="Pfam" id="PF03523">
    <property type="entry name" value="Macscav_rec"/>
    <property type="match status" value="1"/>
</dbReference>
<evidence type="ECO:0000256" key="3">
    <source>
        <dbReference type="ARBA" id="ARBA00022968"/>
    </source>
</evidence>
<dbReference type="InterPro" id="IPR036772">
    <property type="entry name" value="SRCR-like_dom_sf"/>
</dbReference>
<dbReference type="GO" id="GO:0005886">
    <property type="term" value="C:plasma membrane"/>
    <property type="evidence" value="ECO:0007669"/>
    <property type="project" value="TreeGrafter"/>
</dbReference>
<dbReference type="GO" id="GO:0031638">
    <property type="term" value="P:zymogen activation"/>
    <property type="evidence" value="ECO:0007669"/>
    <property type="project" value="TreeGrafter"/>
</dbReference>
<dbReference type="PROSITE" id="PS00420">
    <property type="entry name" value="SRCR_1"/>
    <property type="match status" value="1"/>
</dbReference>
<dbReference type="OMA" id="DDHWEIR"/>
<reference evidence="13" key="2">
    <citation type="submission" date="2025-08" db="UniProtKB">
        <authorList>
            <consortium name="Ensembl"/>
        </authorList>
    </citation>
    <scope>IDENTIFICATION</scope>
</reference>
<dbReference type="InterPro" id="IPR003543">
    <property type="entry name" value="SR-AI/II"/>
</dbReference>
<keyword evidence="8" id="KW-0325">Glycoprotein</keyword>
<dbReference type="PANTHER" id="PTHR48071">
    <property type="entry name" value="SRCR DOMAIN-CONTAINING PROTEIN"/>
    <property type="match status" value="1"/>
</dbReference>
<dbReference type="RefSeq" id="XP_027709522.1">
    <property type="nucleotide sequence ID" value="XM_027853721.1"/>
</dbReference>
<evidence type="ECO:0000256" key="7">
    <source>
        <dbReference type="ARBA" id="ARBA00023170"/>
    </source>
</evidence>
<feature type="region of interest" description="Disordered" evidence="10">
    <location>
        <begin position="236"/>
        <end position="317"/>
    </location>
</feature>
<evidence type="ECO:0000256" key="11">
    <source>
        <dbReference type="SAM" id="Phobius"/>
    </source>
</evidence>
<evidence type="ECO:0000256" key="9">
    <source>
        <dbReference type="PROSITE-ProRule" id="PRU00196"/>
    </source>
</evidence>
<keyword evidence="7" id="KW-0675">Receptor</keyword>
<evidence type="ECO:0000259" key="12">
    <source>
        <dbReference type="PROSITE" id="PS50287"/>
    </source>
</evidence>
<dbReference type="CTD" id="4481"/>
<proteinExistence type="predicted"/>
<keyword evidence="3" id="KW-0735">Signal-anchor</keyword>
<dbReference type="Gene3D" id="3.10.250.10">
    <property type="entry name" value="SRCR-like domain"/>
    <property type="match status" value="1"/>
</dbReference>
<keyword evidence="14" id="KW-1185">Reference proteome</keyword>
<protein>
    <submittedName>
        <fullName evidence="13">Macrophage scavenger receptor 1</fullName>
    </submittedName>
</protein>
<evidence type="ECO:0000256" key="4">
    <source>
        <dbReference type="ARBA" id="ARBA00022989"/>
    </source>
</evidence>
<reference evidence="14" key="1">
    <citation type="submission" date="2018-12" db="EMBL/GenBank/DDBJ databases">
        <authorList>
            <person name="Yazar S."/>
        </authorList>
    </citation>
    <scope>NUCLEOTIDE SEQUENCE [LARGE SCALE GENOMIC DNA]</scope>
</reference>
<gene>
    <name evidence="13" type="primary">MSR1</name>
</gene>
<dbReference type="OrthoDB" id="536948at2759"/>
<evidence type="ECO:0000256" key="1">
    <source>
        <dbReference type="ARBA" id="ARBA00004606"/>
    </source>
</evidence>
<feature type="disulfide bond" evidence="9">
    <location>
        <begin position="391"/>
        <end position="401"/>
    </location>
</feature>
<dbReference type="GO" id="GO:0005044">
    <property type="term" value="F:scavenger receptor activity"/>
    <property type="evidence" value="ECO:0007669"/>
    <property type="project" value="InterPro"/>
</dbReference>
<reference evidence="13" key="3">
    <citation type="submission" date="2025-09" db="UniProtKB">
        <authorList>
            <consortium name="Ensembl"/>
        </authorList>
    </citation>
    <scope>IDENTIFICATION</scope>
</reference>
<comment type="subcellular location">
    <subcellularLocation>
        <location evidence="1">Membrane</location>
        <topology evidence="1">Single-pass type II membrane protein</topology>
    </subcellularLocation>
</comment>
<dbReference type="InterPro" id="IPR008160">
    <property type="entry name" value="Collagen"/>
</dbReference>
<dbReference type="SMART" id="SM00202">
    <property type="entry name" value="SR"/>
    <property type="match status" value="1"/>
</dbReference>
<dbReference type="GeneTree" id="ENSGT00950000183074"/>
<keyword evidence="4 11" id="KW-1133">Transmembrane helix</keyword>
<dbReference type="RefSeq" id="XP_027709520.1">
    <property type="nucleotide sequence ID" value="XM_027853719.1"/>
</dbReference>
<sequence length="423" mass="46844">MEKWNILPNEQNENCPSDNCSDSVRFDARTMMARLPENLPTVFGLQEKLKSHKIALVGLYLFVFGVLIPITGFVTAQTLKMVSDHNDTLDKKIQQISDLEANLHSQLFQNLSIKMEQKFEDLLLQVSSIISAVHTQRGVLAAVINSVANLNATLLEIQLDIESWKGTCQGNIRKQQEETERLEEHVYNVSAEIMTLKEQQIHLNQEIKGEMKLLANITNDLRLKDWEHSMTLRNITLIQGPPGPKGDRGDRGPQGEVGAPGITGPRGLPGLKGDRGLTGPQGNQGNPGLPGIVGRQGFPGPKEQKGEKRDQRYHSTAPIKTVRLVGGSQPNEGRVEIFHNGHWGTVCDDRWEIRNGLVVCKSLGYSGVEKVHKDAYFGGGTGIIWMNEVLCFGKELSLEKCLFKGWGVTNCNHNEDAGVTCKV</sequence>
<dbReference type="FunFam" id="3.10.250.10:FF:000011">
    <property type="entry name" value="Scavenger receptor class A member 5"/>
    <property type="match status" value="1"/>
</dbReference>
<feature type="compositionally biased region" description="Basic and acidic residues" evidence="10">
    <location>
        <begin position="302"/>
        <end position="313"/>
    </location>
</feature>
<evidence type="ECO:0000313" key="13">
    <source>
        <dbReference type="Ensembl" id="ENSVURP00010006433.1"/>
    </source>
</evidence>
<dbReference type="Pfam" id="PF00530">
    <property type="entry name" value="SRCR"/>
    <property type="match status" value="1"/>
</dbReference>
<dbReference type="Proteomes" id="UP000314987">
    <property type="component" value="Unassembled WGS sequence"/>
</dbReference>
<dbReference type="STRING" id="29139.ENSVURP00010006433"/>
<dbReference type="PRINTS" id="PR01408">
    <property type="entry name" value="MACSCAVRCPTR"/>
</dbReference>